<dbReference type="GO" id="GO:0006508">
    <property type="term" value="P:proteolysis"/>
    <property type="evidence" value="ECO:0007669"/>
    <property type="project" value="UniProtKB-KW"/>
</dbReference>
<keyword evidence="15" id="KW-0695">RNA-directed DNA polymerase</keyword>
<evidence type="ECO:0000256" key="8">
    <source>
        <dbReference type="ARBA" id="ARBA00022741"/>
    </source>
</evidence>
<dbReference type="PROSITE" id="PS50994">
    <property type="entry name" value="INTEGRASE"/>
    <property type="match status" value="1"/>
</dbReference>
<evidence type="ECO:0000256" key="4">
    <source>
        <dbReference type="ARBA" id="ARBA00022670"/>
    </source>
</evidence>
<evidence type="ECO:0000256" key="19">
    <source>
        <dbReference type="ARBA" id="ARBA00048173"/>
    </source>
</evidence>
<evidence type="ECO:0000256" key="1">
    <source>
        <dbReference type="ARBA" id="ARBA00002180"/>
    </source>
</evidence>
<name>A0A8T8S8H0_9BASI</name>
<evidence type="ECO:0000313" key="23">
    <source>
        <dbReference type="Proteomes" id="UP000077671"/>
    </source>
</evidence>
<evidence type="ECO:0000256" key="20">
    <source>
        <dbReference type="ARBA" id="ARBA00049244"/>
    </source>
</evidence>
<evidence type="ECO:0000256" key="3">
    <source>
        <dbReference type="ARBA" id="ARBA00022612"/>
    </source>
</evidence>
<evidence type="ECO:0000256" key="14">
    <source>
        <dbReference type="ARBA" id="ARBA00022908"/>
    </source>
</evidence>
<dbReference type="InterPro" id="IPR001584">
    <property type="entry name" value="Integrase_cat-core"/>
</dbReference>
<dbReference type="PANTHER" id="PTHR42648">
    <property type="entry name" value="TRANSPOSASE, PUTATIVE-RELATED"/>
    <property type="match status" value="1"/>
</dbReference>
<gene>
    <name evidence="22" type="ORF">A4X03_0g9936</name>
</gene>
<keyword evidence="16" id="KW-0808">Transferase</keyword>
<keyword evidence="2" id="KW-0815">Transposition</keyword>
<dbReference type="AlphaFoldDB" id="A0A8T8S8H0"/>
<comment type="caution">
    <text evidence="22">The sequence shown here is derived from an EMBL/GenBank/DDBJ whole genome shotgun (WGS) entry which is preliminary data.</text>
</comment>
<sequence length="339" mass="35741">REAKPKATDNPADVDFACVVGAPSTTAGHFILDTGSSRHIVANSSGLTNYRAAKPDAGIECANGGLMPVAGYGELLVTTQAGLNIELKDVAHCPSAIGNLIGGKRLTKSGCTIAFDNTSAVETISASGQVLMKASVVGQNCVVPLEPVTTDSVMMVSDTSGDPNTMHWHRCAGHNGESTLQALAAKGTITGMPKTLGPLGFCSDCAEGKIARSKHPRIAIGEREHRPLSKIHVDPFGPVNLKDGQALGGAKYGLIITDEASHHVWVSTMQYKSEAAGILKAFHAQALTRYPEKPISRIRTDNASELNSAELLEYWARHGVQVEPSPRYAPQSNGVAERA</sequence>
<dbReference type="Gene3D" id="3.30.420.10">
    <property type="entry name" value="Ribonuclease H-like superfamily/Ribonuclease H"/>
    <property type="match status" value="1"/>
</dbReference>
<evidence type="ECO:0000256" key="16">
    <source>
        <dbReference type="ARBA" id="ARBA00022932"/>
    </source>
</evidence>
<evidence type="ECO:0000256" key="11">
    <source>
        <dbReference type="ARBA" id="ARBA00022840"/>
    </source>
</evidence>
<dbReference type="InterPro" id="IPR054722">
    <property type="entry name" value="PolX-like_BBD"/>
</dbReference>
<keyword evidence="5" id="KW-0548">Nucleotidyltransferase</keyword>
<evidence type="ECO:0000256" key="17">
    <source>
        <dbReference type="ARBA" id="ARBA00023113"/>
    </source>
</evidence>
<dbReference type="GO" id="GO:0003887">
    <property type="term" value="F:DNA-directed DNA polymerase activity"/>
    <property type="evidence" value="ECO:0007669"/>
    <property type="project" value="UniProtKB-KW"/>
</dbReference>
<keyword evidence="11" id="KW-0067">ATP-binding</keyword>
<evidence type="ECO:0000259" key="21">
    <source>
        <dbReference type="PROSITE" id="PS50994"/>
    </source>
</evidence>
<evidence type="ECO:0000256" key="5">
    <source>
        <dbReference type="ARBA" id="ARBA00022695"/>
    </source>
</evidence>
<dbReference type="GO" id="GO:0005524">
    <property type="term" value="F:ATP binding"/>
    <property type="evidence" value="ECO:0007669"/>
    <property type="project" value="UniProtKB-KW"/>
</dbReference>
<dbReference type="Proteomes" id="UP000077671">
    <property type="component" value="Unassembled WGS sequence"/>
</dbReference>
<evidence type="ECO:0000256" key="9">
    <source>
        <dbReference type="ARBA" id="ARBA00022759"/>
    </source>
</evidence>
<dbReference type="GO" id="GO:0046872">
    <property type="term" value="F:metal ion binding"/>
    <property type="evidence" value="ECO:0007669"/>
    <property type="project" value="UniProtKB-KW"/>
</dbReference>
<evidence type="ECO:0000256" key="12">
    <source>
        <dbReference type="ARBA" id="ARBA00022842"/>
    </source>
</evidence>
<keyword evidence="17" id="KW-0917">Virion maturation</keyword>
<evidence type="ECO:0000313" key="22">
    <source>
        <dbReference type="EMBL" id="KAE8235021.1"/>
    </source>
</evidence>
<keyword evidence="14" id="KW-0229">DNA integration</keyword>
<keyword evidence="12" id="KW-0460">Magnesium</keyword>
<evidence type="ECO:0000256" key="18">
    <source>
        <dbReference type="ARBA" id="ARBA00023172"/>
    </source>
</evidence>
<accession>A0A8T8S8H0</accession>
<keyword evidence="3" id="KW-1188">Viral release from host cell</keyword>
<dbReference type="GO" id="GO:0008233">
    <property type="term" value="F:peptidase activity"/>
    <property type="evidence" value="ECO:0007669"/>
    <property type="project" value="UniProtKB-KW"/>
</dbReference>
<dbReference type="PANTHER" id="PTHR42648:SF11">
    <property type="entry name" value="TRANSPOSON TY4-P GAG-POL POLYPROTEIN"/>
    <property type="match status" value="1"/>
</dbReference>
<comment type="catalytic activity">
    <reaction evidence="20">
        <text>DNA(n) + a 2'-deoxyribonucleoside 5'-triphosphate = DNA(n+1) + diphosphate</text>
        <dbReference type="Rhea" id="RHEA:22508"/>
        <dbReference type="Rhea" id="RHEA-COMP:17339"/>
        <dbReference type="Rhea" id="RHEA-COMP:17340"/>
        <dbReference type="ChEBI" id="CHEBI:33019"/>
        <dbReference type="ChEBI" id="CHEBI:61560"/>
        <dbReference type="ChEBI" id="CHEBI:173112"/>
        <dbReference type="EC" id="2.7.7.7"/>
    </reaction>
</comment>
<dbReference type="GO" id="GO:0006310">
    <property type="term" value="P:DNA recombination"/>
    <property type="evidence" value="ECO:0007669"/>
    <property type="project" value="UniProtKB-KW"/>
</dbReference>
<dbReference type="GO" id="GO:0005634">
    <property type="term" value="C:nucleus"/>
    <property type="evidence" value="ECO:0007669"/>
    <property type="project" value="UniProtKB-ARBA"/>
</dbReference>
<keyword evidence="10" id="KW-0378">Hydrolase</keyword>
<feature type="non-terminal residue" evidence="22">
    <location>
        <position position="339"/>
    </location>
</feature>
<evidence type="ECO:0000256" key="6">
    <source>
        <dbReference type="ARBA" id="ARBA00022722"/>
    </source>
</evidence>
<dbReference type="GO" id="GO:0003723">
    <property type="term" value="F:RNA binding"/>
    <property type="evidence" value="ECO:0007669"/>
    <property type="project" value="UniProtKB-KW"/>
</dbReference>
<dbReference type="InterPro" id="IPR036397">
    <property type="entry name" value="RNaseH_sf"/>
</dbReference>
<organism evidence="22 23">
    <name type="scientific">Tilletia caries</name>
    <name type="common">wheat bunt fungus</name>
    <dbReference type="NCBI Taxonomy" id="13290"/>
    <lineage>
        <taxon>Eukaryota</taxon>
        <taxon>Fungi</taxon>
        <taxon>Dikarya</taxon>
        <taxon>Basidiomycota</taxon>
        <taxon>Ustilaginomycotina</taxon>
        <taxon>Exobasidiomycetes</taxon>
        <taxon>Tilletiales</taxon>
        <taxon>Tilletiaceae</taxon>
        <taxon>Tilletia</taxon>
    </lineage>
</organism>
<protein>
    <recommendedName>
        <fullName evidence="21">Integrase catalytic domain-containing protein</fullName>
    </recommendedName>
</protein>
<dbReference type="GO" id="GO:0015074">
    <property type="term" value="P:DNA integration"/>
    <property type="evidence" value="ECO:0007669"/>
    <property type="project" value="UniProtKB-KW"/>
</dbReference>
<dbReference type="Pfam" id="PF22936">
    <property type="entry name" value="Pol_BBD"/>
    <property type="match status" value="1"/>
</dbReference>
<reference evidence="22" key="1">
    <citation type="submission" date="2016-04" db="EMBL/GenBank/DDBJ databases">
        <authorList>
            <person name="Nguyen H.D."/>
            <person name="Kesanakurti P."/>
            <person name="Cullis J."/>
            <person name="Levesque C.A."/>
            <person name="Hambleton S."/>
        </authorList>
    </citation>
    <scope>NUCLEOTIDE SEQUENCE</scope>
    <source>
        <strain evidence="22">DAOMC 238032</strain>
    </source>
</reference>
<keyword evidence="16" id="KW-0239">DNA-directed DNA polymerase</keyword>
<evidence type="ECO:0000256" key="10">
    <source>
        <dbReference type="ARBA" id="ARBA00022801"/>
    </source>
</evidence>
<dbReference type="GO" id="GO:0003964">
    <property type="term" value="F:RNA-directed DNA polymerase activity"/>
    <property type="evidence" value="ECO:0007669"/>
    <property type="project" value="UniProtKB-KW"/>
</dbReference>
<evidence type="ECO:0000256" key="13">
    <source>
        <dbReference type="ARBA" id="ARBA00022884"/>
    </source>
</evidence>
<dbReference type="GO" id="GO:0004519">
    <property type="term" value="F:endonuclease activity"/>
    <property type="evidence" value="ECO:0007669"/>
    <property type="project" value="UniProtKB-KW"/>
</dbReference>
<keyword evidence="9" id="KW-0255">Endonuclease</keyword>
<dbReference type="InterPro" id="IPR039537">
    <property type="entry name" value="Retrotran_Ty1/copia-like"/>
</dbReference>
<keyword evidence="7" id="KW-0479">Metal-binding</keyword>
<keyword evidence="8" id="KW-0547">Nucleotide-binding</keyword>
<evidence type="ECO:0000256" key="15">
    <source>
        <dbReference type="ARBA" id="ARBA00022918"/>
    </source>
</evidence>
<reference evidence="22" key="2">
    <citation type="journal article" date="2019" name="IMA Fungus">
        <title>Genome sequencing and comparison of five Tilletia species to identify candidate genes for the detection of regulated species infecting wheat.</title>
        <authorList>
            <person name="Nguyen H.D.T."/>
            <person name="Sultana T."/>
            <person name="Kesanakurti P."/>
            <person name="Hambleton S."/>
        </authorList>
    </citation>
    <scope>NUCLEOTIDE SEQUENCE</scope>
    <source>
        <strain evidence="22">DAOMC 238032</strain>
    </source>
</reference>
<dbReference type="SUPFAM" id="SSF53098">
    <property type="entry name" value="Ribonuclease H-like"/>
    <property type="match status" value="1"/>
</dbReference>
<feature type="domain" description="Integrase catalytic" evidence="21">
    <location>
        <begin position="223"/>
        <end position="339"/>
    </location>
</feature>
<keyword evidence="4" id="KW-0645">Protease</keyword>
<proteinExistence type="predicted"/>
<keyword evidence="13" id="KW-0694">RNA-binding</keyword>
<comment type="function">
    <text evidence="1">The aspartyl protease (PR) mediates the proteolytic cleavages of the Gag and Gag-Pol polyproteins after assembly of the VLP.</text>
</comment>
<evidence type="ECO:0000256" key="2">
    <source>
        <dbReference type="ARBA" id="ARBA00022578"/>
    </source>
</evidence>
<evidence type="ECO:0000256" key="7">
    <source>
        <dbReference type="ARBA" id="ARBA00022723"/>
    </source>
</evidence>
<feature type="non-terminal residue" evidence="22">
    <location>
        <position position="1"/>
    </location>
</feature>
<dbReference type="EMBL" id="LWDD02004580">
    <property type="protein sequence ID" value="KAE8235021.1"/>
    <property type="molecule type" value="Genomic_DNA"/>
</dbReference>
<comment type="catalytic activity">
    <reaction evidence="19">
        <text>DNA(n) + a 2'-deoxyribonucleoside 5'-triphosphate = DNA(n+1) + diphosphate</text>
        <dbReference type="Rhea" id="RHEA:22508"/>
        <dbReference type="Rhea" id="RHEA-COMP:17339"/>
        <dbReference type="Rhea" id="RHEA-COMP:17340"/>
        <dbReference type="ChEBI" id="CHEBI:33019"/>
        <dbReference type="ChEBI" id="CHEBI:61560"/>
        <dbReference type="ChEBI" id="CHEBI:173112"/>
        <dbReference type="EC" id="2.7.7.49"/>
    </reaction>
</comment>
<dbReference type="InterPro" id="IPR012337">
    <property type="entry name" value="RNaseH-like_sf"/>
</dbReference>
<dbReference type="GO" id="GO:0032196">
    <property type="term" value="P:transposition"/>
    <property type="evidence" value="ECO:0007669"/>
    <property type="project" value="UniProtKB-KW"/>
</dbReference>
<keyword evidence="18" id="KW-0233">DNA recombination</keyword>
<keyword evidence="6" id="KW-0540">Nuclease</keyword>